<dbReference type="EMBL" id="CP012673">
    <property type="protein sequence ID" value="AUX46170.1"/>
    <property type="molecule type" value="Genomic_DNA"/>
</dbReference>
<reference evidence="2 3" key="1">
    <citation type="submission" date="2015-09" db="EMBL/GenBank/DDBJ databases">
        <title>Sorangium comparison.</title>
        <authorList>
            <person name="Zaburannyi N."/>
            <person name="Bunk B."/>
            <person name="Overmann J."/>
            <person name="Mueller R."/>
        </authorList>
    </citation>
    <scope>NUCLEOTIDE SEQUENCE [LARGE SCALE GENOMIC DNA]</scope>
    <source>
        <strain evidence="2 3">So ce26</strain>
    </source>
</reference>
<evidence type="ECO:0000256" key="1">
    <source>
        <dbReference type="SAM" id="SignalP"/>
    </source>
</evidence>
<feature type="signal peptide" evidence="1">
    <location>
        <begin position="1"/>
        <end position="21"/>
    </location>
</feature>
<dbReference type="Proteomes" id="UP000238348">
    <property type="component" value="Chromosome"/>
</dbReference>
<evidence type="ECO:0008006" key="4">
    <source>
        <dbReference type="Google" id="ProtNLM"/>
    </source>
</evidence>
<feature type="chain" id="PRO_5014694676" description="Secreted protein" evidence="1">
    <location>
        <begin position="22"/>
        <end position="301"/>
    </location>
</feature>
<gene>
    <name evidence="2" type="ORF">SOCE26_076750</name>
</gene>
<accession>A0A2L0F3N3</accession>
<dbReference type="AlphaFoldDB" id="A0A2L0F3N3"/>
<name>A0A2L0F3N3_SORCE</name>
<sequence>MRRLCAAFAVLAFLASWIACSGDGPGTSAATSGSSSGSWALCNDPGEPCRTADDCCVLWDRRCGDKICDQGVCAIDLVQEFKSQARGDCIYLRCDASGVPREEPAPDDIDPGGNPCIVHLCEMNQPLIAAGPKGPAPDGSGLFCDGDGHRVECLEAADCDDPSRICSHRFKCVPPHCDNGQPDPSLDETETDCGGPCDPCIRGFACNKHEDCVSLSCGADHTCVRPACDDGRRNGNEVDVDCGSYACNTPCPEGAGCFGDADCTTGSCFAGKCQPRSCEDGKRNGDEENIDCGGSDCPSCW</sequence>
<dbReference type="RefSeq" id="WP_159397697.1">
    <property type="nucleotide sequence ID" value="NZ_CP012673.1"/>
</dbReference>
<evidence type="ECO:0000313" key="2">
    <source>
        <dbReference type="EMBL" id="AUX46170.1"/>
    </source>
</evidence>
<protein>
    <recommendedName>
        <fullName evidence="4">Secreted protein</fullName>
    </recommendedName>
</protein>
<keyword evidence="1" id="KW-0732">Signal</keyword>
<proteinExistence type="predicted"/>
<organism evidence="2 3">
    <name type="scientific">Sorangium cellulosum</name>
    <name type="common">Polyangium cellulosum</name>
    <dbReference type="NCBI Taxonomy" id="56"/>
    <lineage>
        <taxon>Bacteria</taxon>
        <taxon>Pseudomonadati</taxon>
        <taxon>Myxococcota</taxon>
        <taxon>Polyangia</taxon>
        <taxon>Polyangiales</taxon>
        <taxon>Polyangiaceae</taxon>
        <taxon>Sorangium</taxon>
    </lineage>
</organism>
<evidence type="ECO:0000313" key="3">
    <source>
        <dbReference type="Proteomes" id="UP000238348"/>
    </source>
</evidence>
<dbReference type="PROSITE" id="PS51257">
    <property type="entry name" value="PROKAR_LIPOPROTEIN"/>
    <property type="match status" value="1"/>
</dbReference>
<dbReference type="OrthoDB" id="5514798at2"/>